<evidence type="ECO:0000256" key="1">
    <source>
        <dbReference type="ARBA" id="ARBA00022443"/>
    </source>
</evidence>
<evidence type="ECO:0000313" key="3">
    <source>
        <dbReference type="Proteomes" id="UP000050791"/>
    </source>
</evidence>
<dbReference type="GO" id="GO:0005886">
    <property type="term" value="C:plasma membrane"/>
    <property type="evidence" value="ECO:0007669"/>
    <property type="project" value="TreeGrafter"/>
</dbReference>
<dbReference type="PRINTS" id="PR00452">
    <property type="entry name" value="SH3DOMAIN"/>
</dbReference>
<dbReference type="Pfam" id="PF00018">
    <property type="entry name" value="SH3_1"/>
    <property type="match status" value="1"/>
</dbReference>
<dbReference type="Gene3D" id="2.30.30.40">
    <property type="entry name" value="SH3 Domains"/>
    <property type="match status" value="1"/>
</dbReference>
<dbReference type="GO" id="GO:0007266">
    <property type="term" value="P:Rho protein signal transduction"/>
    <property type="evidence" value="ECO:0007669"/>
    <property type="project" value="TreeGrafter"/>
</dbReference>
<dbReference type="WBParaSite" id="SMTH1_58530.1">
    <property type="protein sequence ID" value="SMTH1_58530.1"/>
    <property type="gene ID" value="SMTH1_58530"/>
</dbReference>
<dbReference type="InterPro" id="IPR036028">
    <property type="entry name" value="SH3-like_dom_sf"/>
</dbReference>
<dbReference type="GO" id="GO:0035023">
    <property type="term" value="P:regulation of Rho protein signal transduction"/>
    <property type="evidence" value="ECO:0007669"/>
    <property type="project" value="TreeGrafter"/>
</dbReference>
<name>A0AA85BIA4_9TREM</name>
<accession>A0AA85BIA4</accession>
<proteinExistence type="predicted"/>
<reference evidence="4" key="1">
    <citation type="submission" date="2023-11" db="UniProtKB">
        <authorList>
            <consortium name="WormBaseParasite"/>
        </authorList>
    </citation>
    <scope>IDENTIFICATION</scope>
</reference>
<dbReference type="CDD" id="cd11765">
    <property type="entry name" value="SH3_Nck_1"/>
    <property type="match status" value="1"/>
</dbReference>
<dbReference type="AlphaFoldDB" id="A0AA85BIA4"/>
<dbReference type="PANTHER" id="PTHR12287">
    <property type="entry name" value="EPIDERMAL GROWTH FACTOR RECEPTOR KINASE SUBSTRATE EPS8-RELATED PROTEIN"/>
    <property type="match status" value="1"/>
</dbReference>
<dbReference type="Proteomes" id="UP000050791">
    <property type="component" value="Unassembled WGS sequence"/>
</dbReference>
<evidence type="ECO:0000259" key="2">
    <source>
        <dbReference type="SMART" id="SM00326"/>
    </source>
</evidence>
<feature type="domain" description="SH3" evidence="2">
    <location>
        <begin position="7"/>
        <end position="62"/>
    </location>
</feature>
<dbReference type="SUPFAM" id="SSF50044">
    <property type="entry name" value="SH3-domain"/>
    <property type="match status" value="1"/>
</dbReference>
<evidence type="ECO:0000313" key="4">
    <source>
        <dbReference type="WBParaSite" id="SMTH1_58530.1"/>
    </source>
</evidence>
<dbReference type="InterPro" id="IPR039801">
    <property type="entry name" value="EPS8-like"/>
</dbReference>
<dbReference type="GO" id="GO:0003779">
    <property type="term" value="F:actin binding"/>
    <property type="evidence" value="ECO:0007669"/>
    <property type="project" value="TreeGrafter"/>
</dbReference>
<organism evidence="3 4">
    <name type="scientific">Schistosoma mattheei</name>
    <dbReference type="NCBI Taxonomy" id="31246"/>
    <lineage>
        <taxon>Eukaryota</taxon>
        <taxon>Metazoa</taxon>
        <taxon>Spiralia</taxon>
        <taxon>Lophotrochozoa</taxon>
        <taxon>Platyhelminthes</taxon>
        <taxon>Trematoda</taxon>
        <taxon>Digenea</taxon>
        <taxon>Strigeidida</taxon>
        <taxon>Schistosomatoidea</taxon>
        <taxon>Schistosomatidae</taxon>
        <taxon>Schistosoma</taxon>
    </lineage>
</organism>
<keyword evidence="1" id="KW-0728">SH3 domain</keyword>
<protein>
    <recommendedName>
        <fullName evidence="2">SH3 domain-containing protein</fullName>
    </recommendedName>
</protein>
<dbReference type="PANTHER" id="PTHR12287:SF23">
    <property type="entry name" value="AROUSER, ISOFORM A-RELATED"/>
    <property type="match status" value="1"/>
</dbReference>
<dbReference type="SMART" id="SM00326">
    <property type="entry name" value="SH3"/>
    <property type="match status" value="1"/>
</dbReference>
<dbReference type="InterPro" id="IPR001452">
    <property type="entry name" value="SH3_domain"/>
</dbReference>
<sequence length="127" mass="14448">MSHKNTDFVIVKFDYEASDSHELGIQKGEKLTLIDDSQHWWKVMNSFGKTGYVPSNYVKRSKQGIFSSLRNTLGAGKIVRKVQALDSPILLHLPRMGVMAFQLLIYDTKVQSPLELKLSAHLRLQAF</sequence>